<dbReference type="AlphaFoldDB" id="A0A9K3D800"/>
<keyword evidence="2" id="KW-1185">Reference proteome</keyword>
<sequence length="72" mass="8442">ISKLRMRPKRQKAVKLETYLRDMRTRHKDSVAALKRIESSAICKDGKQYLYRNVRAAESRSLKVLIPLLETL</sequence>
<reference evidence="1 2" key="1">
    <citation type="journal article" date="2018" name="PLoS ONE">
        <title>The draft genome of Kipferlia bialata reveals reductive genome evolution in fornicate parasites.</title>
        <authorList>
            <person name="Tanifuji G."/>
            <person name="Takabayashi S."/>
            <person name="Kume K."/>
            <person name="Takagi M."/>
            <person name="Nakayama T."/>
            <person name="Kamikawa R."/>
            <person name="Inagaki Y."/>
            <person name="Hashimoto T."/>
        </authorList>
    </citation>
    <scope>NUCLEOTIDE SEQUENCE [LARGE SCALE GENOMIC DNA]</scope>
    <source>
        <strain evidence="1">NY0173</strain>
    </source>
</reference>
<feature type="non-terminal residue" evidence="1">
    <location>
        <position position="72"/>
    </location>
</feature>
<comment type="caution">
    <text evidence="1">The sequence shown here is derived from an EMBL/GenBank/DDBJ whole genome shotgun (WGS) entry which is preliminary data.</text>
</comment>
<evidence type="ECO:0000313" key="1">
    <source>
        <dbReference type="EMBL" id="GIQ89811.1"/>
    </source>
</evidence>
<protein>
    <submittedName>
        <fullName evidence="1">Uncharacterized protein</fullName>
    </submittedName>
</protein>
<dbReference type="Proteomes" id="UP000265618">
    <property type="component" value="Unassembled WGS sequence"/>
</dbReference>
<proteinExistence type="predicted"/>
<name>A0A9K3D800_9EUKA</name>
<evidence type="ECO:0000313" key="2">
    <source>
        <dbReference type="Proteomes" id="UP000265618"/>
    </source>
</evidence>
<organism evidence="1 2">
    <name type="scientific">Kipferlia bialata</name>
    <dbReference type="NCBI Taxonomy" id="797122"/>
    <lineage>
        <taxon>Eukaryota</taxon>
        <taxon>Metamonada</taxon>
        <taxon>Carpediemonas-like organisms</taxon>
        <taxon>Kipferlia</taxon>
    </lineage>
</organism>
<accession>A0A9K3D800</accession>
<gene>
    <name evidence="1" type="ORF">KIPB_012390</name>
</gene>
<dbReference type="EMBL" id="BDIP01005457">
    <property type="protein sequence ID" value="GIQ89811.1"/>
    <property type="molecule type" value="Genomic_DNA"/>
</dbReference>